<evidence type="ECO:0000256" key="7">
    <source>
        <dbReference type="ARBA" id="ARBA00023136"/>
    </source>
</evidence>
<feature type="region of interest" description="Disordered" evidence="10">
    <location>
        <begin position="501"/>
        <end position="524"/>
    </location>
</feature>
<dbReference type="KEGG" id="ssck:SPSK_06031"/>
<dbReference type="InterPro" id="IPR005198">
    <property type="entry name" value="Glyco_hydro_76"/>
</dbReference>
<evidence type="ECO:0000313" key="14">
    <source>
        <dbReference type="Proteomes" id="UP000033710"/>
    </source>
</evidence>
<comment type="similarity">
    <text evidence="3">Belongs to the glycosyl hydrolase 76 family.</text>
</comment>
<comment type="subcellular location">
    <subcellularLocation>
        <location evidence="2">Endomembrane system</location>
    </subcellularLocation>
</comment>
<dbReference type="SUPFAM" id="SSF48208">
    <property type="entry name" value="Six-hairpin glycosidases"/>
    <property type="match status" value="1"/>
</dbReference>
<evidence type="ECO:0000313" key="13">
    <source>
        <dbReference type="EMBL" id="KJR89722.1"/>
    </source>
</evidence>
<dbReference type="PANTHER" id="PTHR12145:SF36">
    <property type="entry name" value="MANNAN ENDO-1,6-ALPHA-MANNOSIDASE DCW1"/>
    <property type="match status" value="1"/>
</dbReference>
<keyword evidence="7 11" id="KW-0472">Membrane</keyword>
<accession>A0A0F2MJC3</accession>
<feature type="chain" id="PRO_5002455194" description="mannan endo-1,6-alpha-mannosidase" evidence="12">
    <location>
        <begin position="35"/>
        <end position="683"/>
    </location>
</feature>
<dbReference type="GO" id="GO:0012505">
    <property type="term" value="C:endomembrane system"/>
    <property type="evidence" value="ECO:0007669"/>
    <property type="project" value="UniProtKB-SubCell"/>
</dbReference>
<evidence type="ECO:0000256" key="4">
    <source>
        <dbReference type="ARBA" id="ARBA00012350"/>
    </source>
</evidence>
<dbReference type="Gene3D" id="1.50.10.20">
    <property type="match status" value="1"/>
</dbReference>
<dbReference type="GO" id="GO:0009272">
    <property type="term" value="P:fungal-type cell wall biogenesis"/>
    <property type="evidence" value="ECO:0007669"/>
    <property type="project" value="TreeGrafter"/>
</dbReference>
<dbReference type="PANTHER" id="PTHR12145">
    <property type="entry name" value="MANNAN ENDO-1,6-ALPHA-MANNOSIDASE DCW1"/>
    <property type="match status" value="1"/>
</dbReference>
<evidence type="ECO:0000256" key="9">
    <source>
        <dbReference type="ARBA" id="ARBA00023295"/>
    </source>
</evidence>
<feature type="region of interest" description="Disordered" evidence="10">
    <location>
        <begin position="608"/>
        <end position="683"/>
    </location>
</feature>
<dbReference type="FunFam" id="1.50.10.20:FF:000006">
    <property type="entry name" value="Mannan endo-1,6-alpha-mannosidase"/>
    <property type="match status" value="1"/>
</dbReference>
<dbReference type="GO" id="GO:0016052">
    <property type="term" value="P:carbohydrate catabolic process"/>
    <property type="evidence" value="ECO:0007669"/>
    <property type="project" value="InterPro"/>
</dbReference>
<keyword evidence="6" id="KW-0378">Hydrolase</keyword>
<evidence type="ECO:0000256" key="11">
    <source>
        <dbReference type="SAM" id="Phobius"/>
    </source>
</evidence>
<dbReference type="InterPro" id="IPR014480">
    <property type="entry name" value="Mannan-1_6-alpha_mannosidase"/>
</dbReference>
<dbReference type="VEuPathDB" id="FungiDB:SPSK_06031"/>
<keyword evidence="5 12" id="KW-0732">Signal</keyword>
<evidence type="ECO:0000256" key="10">
    <source>
        <dbReference type="SAM" id="MobiDB-lite"/>
    </source>
</evidence>
<gene>
    <name evidence="13" type="ORF">SPSK_06031</name>
</gene>
<feature type="compositionally biased region" description="Low complexity" evidence="10">
    <location>
        <begin position="608"/>
        <end position="620"/>
    </location>
</feature>
<evidence type="ECO:0000256" key="12">
    <source>
        <dbReference type="SAM" id="SignalP"/>
    </source>
</evidence>
<feature type="region of interest" description="Disordered" evidence="10">
    <location>
        <begin position="414"/>
        <end position="443"/>
    </location>
</feature>
<dbReference type="AlphaFoldDB" id="A0A0F2MJC3"/>
<evidence type="ECO:0000256" key="3">
    <source>
        <dbReference type="ARBA" id="ARBA00009699"/>
    </source>
</evidence>
<keyword evidence="8" id="KW-0325">Glycoprotein</keyword>
<name>A0A0F2MJC3_SPOSC</name>
<evidence type="ECO:0000256" key="5">
    <source>
        <dbReference type="ARBA" id="ARBA00022729"/>
    </source>
</evidence>
<sequence>MAALRGSQGHGRLHRSLGALATSALLLFSTTAAAYNLDTSSTDSIKSVANSMAEDMLSFYDGNKPGGTPGLLPQPYYWWEAGAMLGSLVDYWYYTGDTRYNELITDGLLFQVGPNNDYMPPNQTLTEGNDDQGFWGLSVMTAAEYKFPDPPKGKPGWLALAQAVFNTQAARWEDADCAGGLRWQIFNWNNGYDYKNSISQACFFNLAARLFLYTGNATYGEWAVKTYDWMRHIKFMDEHYNIFDGAHIESGCTDLTPYQWSYNVGNFLLGSAAMYNYSALQNDSNNEALWKERVDGLLNASAVFFTTNDRNIMTEVACEPVNLCDLDQQSFKAYLSRWMAATTKWAPWTSTTIMPLLNASAIAAAKQCTGGDNGRMCGLRWTDNGTWDGSTGVGQQMAAMEVTLANMIKSVTDPVTNSTGGTSVGDPNAGGSDIGRTQPQSTLKNINTGDRVGAGILTALVLAGIVAGVIYMLVDETVDATPKERLGGFVTAVNKNGKRLAKRNFGSDHGDGLGGVMSEKGKQPRVQSFRVLDRSNGDRSSGSDMVGAEGFFAGRQHNAQHTGEVSDNPVTGPVDPEKAVGFDSGGAPSNTPAHHSFFSPAYFRKHNAGTSGNNAGNNVARQGRLSQPGRANVVQHPSPATPLPGAGAAAPVETNAEATAVRFQPTRNKKRNYIKRKLLQSNQ</sequence>
<feature type="signal peptide" evidence="12">
    <location>
        <begin position="1"/>
        <end position="34"/>
    </location>
</feature>
<reference evidence="13 14" key="1">
    <citation type="journal article" date="2014" name="BMC Genomics">
        <title>Comparative genomics of the major fungal agents of human and animal Sporotrichosis: Sporothrix schenckii and Sporothrix brasiliensis.</title>
        <authorList>
            <person name="Teixeira M.M."/>
            <person name="de Almeida L.G."/>
            <person name="Kubitschek-Barreira P."/>
            <person name="Alves F.L."/>
            <person name="Kioshima E.S."/>
            <person name="Abadio A.K."/>
            <person name="Fernandes L."/>
            <person name="Derengowski L.S."/>
            <person name="Ferreira K.S."/>
            <person name="Souza R.C."/>
            <person name="Ruiz J.C."/>
            <person name="de Andrade N.C."/>
            <person name="Paes H.C."/>
            <person name="Nicola A.M."/>
            <person name="Albuquerque P."/>
            <person name="Gerber A.L."/>
            <person name="Martins V.P."/>
            <person name="Peconick L.D."/>
            <person name="Neto A.V."/>
            <person name="Chaucanez C.B."/>
            <person name="Silva P.A."/>
            <person name="Cunha O.L."/>
            <person name="de Oliveira F.F."/>
            <person name="dos Santos T.C."/>
            <person name="Barros A.L."/>
            <person name="Soares M.A."/>
            <person name="de Oliveira L.M."/>
            <person name="Marini M.M."/>
            <person name="Villalobos-Duno H."/>
            <person name="Cunha M.M."/>
            <person name="de Hoog S."/>
            <person name="da Silveira J.F."/>
            <person name="Henrissat B."/>
            <person name="Nino-Vega G.A."/>
            <person name="Cisalpino P.S."/>
            <person name="Mora-Montes H.M."/>
            <person name="Almeida S.R."/>
            <person name="Stajich J.E."/>
            <person name="Lopes-Bezerra L.M."/>
            <person name="Vasconcelos A.T."/>
            <person name="Felipe M.S."/>
        </authorList>
    </citation>
    <scope>NUCLEOTIDE SEQUENCE [LARGE SCALE GENOMIC DNA]</scope>
    <source>
        <strain evidence="13 14">1099-18</strain>
    </source>
</reference>
<keyword evidence="11" id="KW-1133">Transmembrane helix</keyword>
<dbReference type="Pfam" id="PF03663">
    <property type="entry name" value="Glyco_hydro_76"/>
    <property type="match status" value="1"/>
</dbReference>
<keyword evidence="11" id="KW-0812">Transmembrane</keyword>
<feature type="transmembrane region" description="Helical" evidence="11">
    <location>
        <begin position="452"/>
        <end position="474"/>
    </location>
</feature>
<comment type="catalytic activity">
    <reaction evidence="1">
        <text>Random hydrolysis of (1-&gt;6)-alpha-D-mannosidic linkages in unbranched (1-&gt;6)-mannans.</text>
        <dbReference type="EC" id="3.2.1.101"/>
    </reaction>
</comment>
<dbReference type="Proteomes" id="UP000033710">
    <property type="component" value="Unassembled WGS sequence"/>
</dbReference>
<reference evidence="13 14" key="2">
    <citation type="journal article" date="2015" name="Eukaryot. Cell">
        <title>Asexual propagation of a virulent clone complex in a human and feline outbreak of sporotrichosis.</title>
        <authorList>
            <person name="Teixeira Mde M."/>
            <person name="Rodrigues A.M."/>
            <person name="Tsui C.K."/>
            <person name="de Almeida L.G."/>
            <person name="Van Diepeningen A.D."/>
            <person name="van den Ende B.G."/>
            <person name="Fernandes G.F."/>
            <person name="Kano R."/>
            <person name="Hamelin R.C."/>
            <person name="Lopes-Bezerra L.M."/>
            <person name="Vasconcelos A.T."/>
            <person name="de Hoog S."/>
            <person name="de Camargo Z.P."/>
            <person name="Felipe M.S."/>
        </authorList>
    </citation>
    <scope>NUCLEOTIDE SEQUENCE [LARGE SCALE GENOMIC DNA]</scope>
    <source>
        <strain evidence="13 14">1099-18</strain>
    </source>
</reference>
<evidence type="ECO:0000256" key="2">
    <source>
        <dbReference type="ARBA" id="ARBA00004308"/>
    </source>
</evidence>
<dbReference type="EC" id="3.2.1.101" evidence="4"/>
<organism evidence="13 14">
    <name type="scientific">Sporothrix schenckii 1099-18</name>
    <dbReference type="NCBI Taxonomy" id="1397361"/>
    <lineage>
        <taxon>Eukaryota</taxon>
        <taxon>Fungi</taxon>
        <taxon>Dikarya</taxon>
        <taxon>Ascomycota</taxon>
        <taxon>Pezizomycotina</taxon>
        <taxon>Sordariomycetes</taxon>
        <taxon>Sordariomycetidae</taxon>
        <taxon>Ophiostomatales</taxon>
        <taxon>Ophiostomataceae</taxon>
        <taxon>Sporothrix</taxon>
    </lineage>
</organism>
<proteinExistence type="inferred from homology"/>
<dbReference type="InterPro" id="IPR008928">
    <property type="entry name" value="6-hairpin_glycosidase_sf"/>
</dbReference>
<evidence type="ECO:0000256" key="1">
    <source>
        <dbReference type="ARBA" id="ARBA00001452"/>
    </source>
</evidence>
<keyword evidence="9" id="KW-0326">Glycosidase</keyword>
<evidence type="ECO:0000256" key="8">
    <source>
        <dbReference type="ARBA" id="ARBA00023180"/>
    </source>
</evidence>
<protein>
    <recommendedName>
        <fullName evidence="4">mannan endo-1,6-alpha-mannosidase</fullName>
        <ecNumber evidence="4">3.2.1.101</ecNumber>
    </recommendedName>
</protein>
<dbReference type="EMBL" id="AXCR01000001">
    <property type="protein sequence ID" value="KJR89722.1"/>
    <property type="molecule type" value="Genomic_DNA"/>
</dbReference>
<dbReference type="OrthoDB" id="4187847at2759"/>
<comment type="caution">
    <text evidence="13">The sequence shown here is derived from an EMBL/GenBank/DDBJ whole genome shotgun (WGS) entry which is preliminary data.</text>
</comment>
<dbReference type="RefSeq" id="XP_016592398.1">
    <property type="nucleotide sequence ID" value="XM_016732739.1"/>
</dbReference>
<dbReference type="GeneID" id="27668016"/>
<dbReference type="GO" id="GO:0008496">
    <property type="term" value="F:mannan endo-1,6-alpha-mannosidase activity"/>
    <property type="evidence" value="ECO:0007669"/>
    <property type="project" value="UniProtKB-EC"/>
</dbReference>
<feature type="compositionally biased region" description="Basic residues" evidence="10">
    <location>
        <begin position="667"/>
        <end position="683"/>
    </location>
</feature>
<evidence type="ECO:0000256" key="6">
    <source>
        <dbReference type="ARBA" id="ARBA00022801"/>
    </source>
</evidence>